<evidence type="ECO:0000313" key="3">
    <source>
        <dbReference type="Proteomes" id="UP000007148"/>
    </source>
</evidence>
<dbReference type="AlphaFoldDB" id="G4TQJ8"/>
<dbReference type="EMBL" id="CAFZ01000237">
    <property type="protein sequence ID" value="CCA73591.1"/>
    <property type="molecule type" value="Genomic_DNA"/>
</dbReference>
<gene>
    <name evidence="2" type="ORF">PIIN_07543</name>
</gene>
<organism evidence="2 3">
    <name type="scientific">Serendipita indica (strain DSM 11827)</name>
    <name type="common">Root endophyte fungus</name>
    <name type="synonym">Piriformospora indica</name>
    <dbReference type="NCBI Taxonomy" id="1109443"/>
    <lineage>
        <taxon>Eukaryota</taxon>
        <taxon>Fungi</taxon>
        <taxon>Dikarya</taxon>
        <taxon>Basidiomycota</taxon>
        <taxon>Agaricomycotina</taxon>
        <taxon>Agaricomycetes</taxon>
        <taxon>Sebacinales</taxon>
        <taxon>Serendipitaceae</taxon>
        <taxon>Serendipita</taxon>
    </lineage>
</organism>
<protein>
    <submittedName>
        <fullName evidence="2">Uncharacterized protein</fullName>
    </submittedName>
</protein>
<dbReference type="InParanoid" id="G4TQJ8"/>
<reference evidence="2 3" key="1">
    <citation type="journal article" date="2011" name="PLoS Pathog.">
        <title>Endophytic Life Strategies Decoded by Genome and Transcriptome Analyses of the Mutualistic Root Symbiont Piriformospora indica.</title>
        <authorList>
            <person name="Zuccaro A."/>
            <person name="Lahrmann U."/>
            <person name="Guldener U."/>
            <person name="Langen G."/>
            <person name="Pfiffi S."/>
            <person name="Biedenkopf D."/>
            <person name="Wong P."/>
            <person name="Samans B."/>
            <person name="Grimm C."/>
            <person name="Basiewicz M."/>
            <person name="Murat C."/>
            <person name="Martin F."/>
            <person name="Kogel K.H."/>
        </authorList>
    </citation>
    <scope>NUCLEOTIDE SEQUENCE [LARGE SCALE GENOMIC DNA]</scope>
    <source>
        <strain evidence="2 3">DSM 11827</strain>
    </source>
</reference>
<keyword evidence="3" id="KW-1185">Reference proteome</keyword>
<accession>G4TQJ8</accession>
<dbReference type="Proteomes" id="UP000007148">
    <property type="component" value="Unassembled WGS sequence"/>
</dbReference>
<evidence type="ECO:0000256" key="1">
    <source>
        <dbReference type="SAM" id="MobiDB-lite"/>
    </source>
</evidence>
<sequence length="62" mass="7419">MRFQEKAWQSGRRKRCGQGMRQSEYRRHFLEMHLGASRVSGVKEHRDAGIRLRIQEHENALL</sequence>
<comment type="caution">
    <text evidence="2">The sequence shown here is derived from an EMBL/GenBank/DDBJ whole genome shotgun (WGS) entry which is preliminary data.</text>
</comment>
<feature type="region of interest" description="Disordered" evidence="1">
    <location>
        <begin position="1"/>
        <end position="21"/>
    </location>
</feature>
<proteinExistence type="predicted"/>
<evidence type="ECO:0000313" key="2">
    <source>
        <dbReference type="EMBL" id="CCA73591.1"/>
    </source>
</evidence>
<name>G4TQJ8_SERID</name>
<dbReference type="HOGENOM" id="CLU_2905007_0_0_1"/>